<accession>A0AAE3IS90</accession>
<keyword evidence="3 5" id="KW-0067">ATP-binding</keyword>
<dbReference type="Pfam" id="PF03099">
    <property type="entry name" value="BPL_LplA_LipB"/>
    <property type="match status" value="1"/>
</dbReference>
<dbReference type="SUPFAM" id="SSF50037">
    <property type="entry name" value="C-terminal domain of transcriptional repressors"/>
    <property type="match status" value="1"/>
</dbReference>
<reference evidence="7" key="1">
    <citation type="submission" date="2022-10" db="EMBL/GenBank/DDBJ databases">
        <title>Description of Fervidibacillus gen. nov. in the family Fervidibacillaceae fam. nov. with two species, Fervidibacillus albus sp. nov., and Fervidibacillus halotolerans sp. nov., isolated from tidal flat sediments.</title>
        <authorList>
            <person name="Kwon K.K."/>
            <person name="Yang S.-H."/>
        </authorList>
    </citation>
    <scope>NUCLEOTIDE SEQUENCE</scope>
    <source>
        <strain evidence="7">JCM 19140</strain>
    </source>
</reference>
<feature type="domain" description="BPL/LPL catalytic" evidence="6">
    <location>
        <begin position="71"/>
        <end position="262"/>
    </location>
</feature>
<dbReference type="SUPFAM" id="SSF46785">
    <property type="entry name" value="Winged helix' DNA-binding domain"/>
    <property type="match status" value="1"/>
</dbReference>
<comment type="similarity">
    <text evidence="5">Belongs to the biotin--protein ligase family.</text>
</comment>
<evidence type="ECO:0000256" key="2">
    <source>
        <dbReference type="ARBA" id="ARBA00022741"/>
    </source>
</evidence>
<dbReference type="PROSITE" id="PS51733">
    <property type="entry name" value="BPL_LPL_CATALYTIC"/>
    <property type="match status" value="1"/>
</dbReference>
<sequence length="330" mass="36692">MKSTVRQNLLDAFRNAAGEFISGEKLANTIGCSRTAVWKHIEELRNEGFEVEAIRKKGYRLAEHPNTLTENEIYLGLQTKYIGKTIHFYESLPSTQQVAKELALNGATEGTLVISDEQTLGRGRLARAWHSPKGTGIWTSIIIRPKIPIQQAPQLTLLTAVAAVQAIEEQTDIDVSIKWPNDLLINGKKVCGILTELQAEENQIQSIIIGIGINVNQQLTDFPEELHSIATSLSMEVNDKINRAKLVQSLCFHLEKLYETYLTLGFQPIKLLWESYALSIGKQITARTLNGTYSGIALGINEQGVLLLETSDGKIQHIYSADIEIDALNR</sequence>
<dbReference type="Pfam" id="PF02237">
    <property type="entry name" value="BPL_C"/>
    <property type="match status" value="1"/>
</dbReference>
<keyword evidence="4 5" id="KW-0092">Biotin</keyword>
<dbReference type="PANTHER" id="PTHR12835">
    <property type="entry name" value="BIOTIN PROTEIN LIGASE"/>
    <property type="match status" value="1"/>
</dbReference>
<keyword evidence="5" id="KW-0804">Transcription</keyword>
<dbReference type="Gene3D" id="3.30.930.10">
    <property type="entry name" value="Bira Bifunctional Protein, Domain 2"/>
    <property type="match status" value="1"/>
</dbReference>
<dbReference type="Proteomes" id="UP001209318">
    <property type="component" value="Unassembled WGS sequence"/>
</dbReference>
<evidence type="ECO:0000259" key="6">
    <source>
        <dbReference type="PROSITE" id="PS51733"/>
    </source>
</evidence>
<dbReference type="InterPro" id="IPR004408">
    <property type="entry name" value="Biotin_CoA_COase_ligase"/>
</dbReference>
<dbReference type="InterPro" id="IPR013196">
    <property type="entry name" value="HTH_11"/>
</dbReference>
<comment type="caution">
    <text evidence="5">Lacks conserved residue(s) required for the propagation of feature annotation.</text>
</comment>
<protein>
    <recommendedName>
        <fullName evidence="5">Bifunctional ligase/repressor BirA</fullName>
    </recommendedName>
    <alternativeName>
        <fullName evidence="5">Biotin--[acetyl-CoA-carboxylase] ligase</fullName>
        <ecNumber evidence="5">6.3.4.15</ecNumber>
    </alternativeName>
    <alternativeName>
        <fullName evidence="5">Biotin--protein ligase</fullName>
    </alternativeName>
    <alternativeName>
        <fullName evidence="5">Biotin-[acetyl-CoA carboxylase] synthetase</fullName>
    </alternativeName>
</protein>
<evidence type="ECO:0000256" key="4">
    <source>
        <dbReference type="ARBA" id="ARBA00023267"/>
    </source>
</evidence>
<dbReference type="InterPro" id="IPR003142">
    <property type="entry name" value="BPL_C"/>
</dbReference>
<keyword evidence="1 5" id="KW-0436">Ligase</keyword>
<keyword evidence="8" id="KW-1185">Reference proteome</keyword>
<keyword evidence="5" id="KW-0678">Repressor</keyword>
<gene>
    <name evidence="5" type="primary">birA</name>
    <name evidence="7" type="ORF">OEV98_08955</name>
</gene>
<dbReference type="EC" id="6.3.4.15" evidence="5"/>
<dbReference type="InterPro" id="IPR036388">
    <property type="entry name" value="WH-like_DNA-bd_sf"/>
</dbReference>
<dbReference type="Gene3D" id="1.10.10.10">
    <property type="entry name" value="Winged helix-like DNA-binding domain superfamily/Winged helix DNA-binding domain"/>
    <property type="match status" value="1"/>
</dbReference>
<keyword evidence="2 5" id="KW-0547">Nucleotide-binding</keyword>
<organism evidence="7 8">
    <name type="scientific">Perspicuibacillus lycopersici</name>
    <dbReference type="NCBI Taxonomy" id="1325689"/>
    <lineage>
        <taxon>Bacteria</taxon>
        <taxon>Bacillati</taxon>
        <taxon>Bacillota</taxon>
        <taxon>Bacilli</taxon>
        <taxon>Bacillales</taxon>
        <taxon>Bacillaceae</taxon>
        <taxon>Perspicuibacillus</taxon>
    </lineage>
</organism>
<dbReference type="EMBL" id="JAOUSF010000003">
    <property type="protein sequence ID" value="MCU9613688.1"/>
    <property type="molecule type" value="Genomic_DNA"/>
</dbReference>
<feature type="binding site" evidence="5">
    <location>
        <position position="189"/>
    </location>
    <ligand>
        <name>biotin</name>
        <dbReference type="ChEBI" id="CHEBI:57586"/>
    </ligand>
</feature>
<evidence type="ECO:0000313" key="7">
    <source>
        <dbReference type="EMBL" id="MCU9613688.1"/>
    </source>
</evidence>
<dbReference type="InterPro" id="IPR030855">
    <property type="entry name" value="Bifunct_BirA"/>
</dbReference>
<dbReference type="NCBIfam" id="TIGR00121">
    <property type="entry name" value="birA_ligase"/>
    <property type="match status" value="1"/>
</dbReference>
<dbReference type="Gene3D" id="2.30.30.100">
    <property type="match status" value="1"/>
</dbReference>
<comment type="function">
    <text evidence="5">Acts both as a biotin--[acetyl-CoA-carboxylase] ligase and a repressor.</text>
</comment>
<evidence type="ECO:0000256" key="3">
    <source>
        <dbReference type="ARBA" id="ARBA00022840"/>
    </source>
</evidence>
<dbReference type="InterPro" id="IPR045864">
    <property type="entry name" value="aa-tRNA-synth_II/BPL/LPL"/>
</dbReference>
<evidence type="ECO:0000313" key="8">
    <source>
        <dbReference type="Proteomes" id="UP001209318"/>
    </source>
</evidence>
<feature type="binding site" evidence="5">
    <location>
        <begin position="122"/>
        <end position="124"/>
    </location>
    <ligand>
        <name>biotin</name>
        <dbReference type="ChEBI" id="CHEBI:57586"/>
    </ligand>
</feature>
<dbReference type="HAMAP" id="MF_00978">
    <property type="entry name" value="Bifunct_BirA"/>
    <property type="match status" value="1"/>
</dbReference>
<feature type="binding site" evidence="5">
    <location>
        <position position="118"/>
    </location>
    <ligand>
        <name>biotin</name>
        <dbReference type="ChEBI" id="CHEBI:57586"/>
    </ligand>
</feature>
<dbReference type="InterPro" id="IPR004143">
    <property type="entry name" value="BPL_LPL_catalytic"/>
</dbReference>
<feature type="DNA-binding region" description="H-T-H motif" evidence="5">
    <location>
        <begin position="23"/>
        <end position="42"/>
    </location>
</feature>
<dbReference type="GO" id="GO:0005737">
    <property type="term" value="C:cytoplasm"/>
    <property type="evidence" value="ECO:0007669"/>
    <property type="project" value="TreeGrafter"/>
</dbReference>
<evidence type="ECO:0000256" key="5">
    <source>
        <dbReference type="HAMAP-Rule" id="MF_00978"/>
    </source>
</evidence>
<dbReference type="GO" id="GO:0005524">
    <property type="term" value="F:ATP binding"/>
    <property type="evidence" value="ECO:0007669"/>
    <property type="project" value="UniProtKB-UniRule"/>
</dbReference>
<dbReference type="InterPro" id="IPR036390">
    <property type="entry name" value="WH_DNA-bd_sf"/>
</dbReference>
<comment type="caution">
    <text evidence="7">The sequence shown here is derived from an EMBL/GenBank/DDBJ whole genome shotgun (WGS) entry which is preliminary data.</text>
</comment>
<dbReference type="PANTHER" id="PTHR12835:SF5">
    <property type="entry name" value="BIOTIN--PROTEIN LIGASE"/>
    <property type="match status" value="1"/>
</dbReference>
<name>A0AAE3IS90_9BACI</name>
<dbReference type="RefSeq" id="WP_263072928.1">
    <property type="nucleotide sequence ID" value="NZ_JAOUSF010000003.1"/>
</dbReference>
<dbReference type="GO" id="GO:0016740">
    <property type="term" value="F:transferase activity"/>
    <property type="evidence" value="ECO:0007669"/>
    <property type="project" value="UniProtKB-ARBA"/>
</dbReference>
<dbReference type="CDD" id="cd16442">
    <property type="entry name" value="BPL"/>
    <property type="match status" value="1"/>
</dbReference>
<keyword evidence="5" id="KW-0238">DNA-binding</keyword>
<dbReference type="GO" id="GO:0003677">
    <property type="term" value="F:DNA binding"/>
    <property type="evidence" value="ECO:0007669"/>
    <property type="project" value="UniProtKB-UniRule"/>
</dbReference>
<proteinExistence type="inferred from homology"/>
<keyword evidence="5" id="KW-0805">Transcription regulation</keyword>
<dbReference type="GO" id="GO:0009249">
    <property type="term" value="P:protein lipoylation"/>
    <property type="evidence" value="ECO:0007669"/>
    <property type="project" value="UniProtKB-ARBA"/>
</dbReference>
<dbReference type="Pfam" id="PF08279">
    <property type="entry name" value="HTH_11"/>
    <property type="match status" value="1"/>
</dbReference>
<evidence type="ECO:0000256" key="1">
    <source>
        <dbReference type="ARBA" id="ARBA00022598"/>
    </source>
</evidence>
<dbReference type="SUPFAM" id="SSF55681">
    <property type="entry name" value="Class II aaRS and biotin synthetases"/>
    <property type="match status" value="1"/>
</dbReference>
<dbReference type="GO" id="GO:0006355">
    <property type="term" value="P:regulation of DNA-templated transcription"/>
    <property type="evidence" value="ECO:0007669"/>
    <property type="project" value="UniProtKB-UniRule"/>
</dbReference>
<dbReference type="GO" id="GO:0004077">
    <property type="term" value="F:biotin--[biotin carboxyl-carrier protein] ligase activity"/>
    <property type="evidence" value="ECO:0007669"/>
    <property type="project" value="UniProtKB-UniRule"/>
</dbReference>
<comment type="catalytic activity">
    <reaction evidence="5">
        <text>biotin + L-lysyl-[protein] + ATP = N(6)-biotinyl-L-lysyl-[protein] + AMP + diphosphate + H(+)</text>
        <dbReference type="Rhea" id="RHEA:11756"/>
        <dbReference type="Rhea" id="RHEA-COMP:9752"/>
        <dbReference type="Rhea" id="RHEA-COMP:10505"/>
        <dbReference type="ChEBI" id="CHEBI:15378"/>
        <dbReference type="ChEBI" id="CHEBI:29969"/>
        <dbReference type="ChEBI" id="CHEBI:30616"/>
        <dbReference type="ChEBI" id="CHEBI:33019"/>
        <dbReference type="ChEBI" id="CHEBI:57586"/>
        <dbReference type="ChEBI" id="CHEBI:83144"/>
        <dbReference type="ChEBI" id="CHEBI:456215"/>
        <dbReference type="EC" id="6.3.4.15"/>
    </reaction>
</comment>
<dbReference type="InterPro" id="IPR008988">
    <property type="entry name" value="Transcriptional_repressor_C"/>
</dbReference>
<dbReference type="AlphaFoldDB" id="A0AAE3IS90"/>